<organism evidence="1 2">
    <name type="scientific">Mimivirus Bombay</name>
    <dbReference type="NCBI Taxonomy" id="1835008"/>
    <lineage>
        <taxon>Viruses</taxon>
        <taxon>Varidnaviria</taxon>
        <taxon>Bamfordvirae</taxon>
        <taxon>Nucleocytoviricota</taxon>
        <taxon>Megaviricetes</taxon>
        <taxon>Imitervirales</taxon>
        <taxon>Mimiviridae</taxon>
        <taxon>Megamimivirinae</taxon>
        <taxon>Mimivirus</taxon>
        <taxon>Mimivirus bradfordmassiliense</taxon>
    </lineage>
</organism>
<name>A0A159ZRL7_MIMIV</name>
<proteinExistence type="predicted"/>
<reference evidence="1" key="1">
    <citation type="journal article" date="2016" name="Genom Data">
        <title>Isolation and complete genome sequencing of Mimivirus bombay, a Giant Virus in sewage of Mumbai, India.</title>
        <authorList>
            <person name="Chatterjee A."/>
            <person name="Ali F."/>
            <person name="Bange D."/>
            <person name="Kondabagil K."/>
        </authorList>
    </citation>
    <scope>NUCLEOTIDE SEQUENCE [LARGE SCALE GENOMIC DNA]</scope>
    <source>
        <strain evidence="1">1</strain>
    </source>
</reference>
<sequence>MYKMKRNTLFVRQSCVSSSRIGTQLPLNKSKIYTSSSINITNYKQDQKLYTRHYYTNGKIFENKKVDQYLKVTEEMVFSFMNGFTDGCICGTIIILCLINT</sequence>
<evidence type="ECO:0000313" key="1">
    <source>
        <dbReference type="EMBL" id="AMZ03336.1"/>
    </source>
</evidence>
<evidence type="ECO:0000313" key="2">
    <source>
        <dbReference type="Proteomes" id="UP000241559"/>
    </source>
</evidence>
<protein>
    <submittedName>
        <fullName evidence="1">Uncharacterized protein</fullName>
    </submittedName>
</protein>
<dbReference type="EMBL" id="KU761889">
    <property type="protein sequence ID" value="AMZ03336.1"/>
    <property type="molecule type" value="Genomic_DNA"/>
</dbReference>
<accession>A0A159ZRL7</accession>
<dbReference type="Proteomes" id="UP000241559">
    <property type="component" value="Segment"/>
</dbReference>